<feature type="non-terminal residue" evidence="1">
    <location>
        <position position="1"/>
    </location>
</feature>
<comment type="caution">
    <text evidence="1">The sequence shown here is derived from an EMBL/GenBank/DDBJ whole genome shotgun (WGS) entry which is preliminary data.</text>
</comment>
<organism evidence="1 2">
    <name type="scientific">Ophiophagus hannah</name>
    <name type="common">King cobra</name>
    <name type="synonym">Naja hannah</name>
    <dbReference type="NCBI Taxonomy" id="8665"/>
    <lineage>
        <taxon>Eukaryota</taxon>
        <taxon>Metazoa</taxon>
        <taxon>Chordata</taxon>
        <taxon>Craniata</taxon>
        <taxon>Vertebrata</taxon>
        <taxon>Euteleostomi</taxon>
        <taxon>Lepidosauria</taxon>
        <taxon>Squamata</taxon>
        <taxon>Bifurcata</taxon>
        <taxon>Unidentata</taxon>
        <taxon>Episquamata</taxon>
        <taxon>Toxicofera</taxon>
        <taxon>Serpentes</taxon>
        <taxon>Colubroidea</taxon>
        <taxon>Elapidae</taxon>
        <taxon>Elapinae</taxon>
        <taxon>Ophiophagus</taxon>
    </lineage>
</organism>
<protein>
    <submittedName>
        <fullName evidence="1">Uncharacterized protein</fullName>
    </submittedName>
</protein>
<proteinExistence type="predicted"/>
<keyword evidence="2" id="KW-1185">Reference proteome</keyword>
<dbReference type="AlphaFoldDB" id="V8PGX2"/>
<sequence length="246" mass="28064">MKIAFRDTVGYLKIFQNSEVPKGSDVVQKCCSVAEQLWAAQHIMKTIEEKDQANANKRRCNYDSPAFLKCREKIKSPYQQRLQGVPGTVTEALKEQVFQKAVRISLIPESKRRKEKQNKEDKSGISVLQDSNPLESKLGYSKSVGLQFPNPRTHPMKHINRNMARDIHEAPFYTLSIFCKSAISLKGLDKLGLLINEAPRQVSDLLDRAVLLSRACWLQRSSKAIQWEGCKANRTEEAKQFSAKKW</sequence>
<accession>V8PGX2</accession>
<gene>
    <name evidence="1" type="ORF">L345_01031</name>
</gene>
<evidence type="ECO:0000313" key="1">
    <source>
        <dbReference type="EMBL" id="ETE73127.1"/>
    </source>
</evidence>
<reference evidence="1 2" key="1">
    <citation type="journal article" date="2013" name="Proc. Natl. Acad. Sci. U.S.A.">
        <title>The king cobra genome reveals dynamic gene evolution and adaptation in the snake venom system.</title>
        <authorList>
            <person name="Vonk F.J."/>
            <person name="Casewell N.R."/>
            <person name="Henkel C.V."/>
            <person name="Heimberg A.M."/>
            <person name="Jansen H.J."/>
            <person name="McCleary R.J."/>
            <person name="Kerkkamp H.M."/>
            <person name="Vos R.A."/>
            <person name="Guerreiro I."/>
            <person name="Calvete J.J."/>
            <person name="Wuster W."/>
            <person name="Woods A.E."/>
            <person name="Logan J.M."/>
            <person name="Harrison R.A."/>
            <person name="Castoe T.A."/>
            <person name="de Koning A.P."/>
            <person name="Pollock D.D."/>
            <person name="Yandell M."/>
            <person name="Calderon D."/>
            <person name="Renjifo C."/>
            <person name="Currier R.B."/>
            <person name="Salgado D."/>
            <person name="Pla D."/>
            <person name="Sanz L."/>
            <person name="Hyder A.S."/>
            <person name="Ribeiro J.M."/>
            <person name="Arntzen J.W."/>
            <person name="van den Thillart G.E."/>
            <person name="Boetzer M."/>
            <person name="Pirovano W."/>
            <person name="Dirks R.P."/>
            <person name="Spaink H.P."/>
            <person name="Duboule D."/>
            <person name="McGlinn E."/>
            <person name="Kini R.M."/>
            <person name="Richardson M.K."/>
        </authorList>
    </citation>
    <scope>NUCLEOTIDE SEQUENCE</scope>
    <source>
        <tissue evidence="1">Blood</tissue>
    </source>
</reference>
<dbReference type="Proteomes" id="UP000018936">
    <property type="component" value="Unassembled WGS sequence"/>
</dbReference>
<name>V8PGX2_OPHHA</name>
<dbReference type="EMBL" id="AZIM01000133">
    <property type="protein sequence ID" value="ETE73127.1"/>
    <property type="molecule type" value="Genomic_DNA"/>
</dbReference>
<evidence type="ECO:0000313" key="2">
    <source>
        <dbReference type="Proteomes" id="UP000018936"/>
    </source>
</evidence>